<evidence type="ECO:0000256" key="5">
    <source>
        <dbReference type="ARBA" id="ARBA00022725"/>
    </source>
</evidence>
<evidence type="ECO:0000256" key="2">
    <source>
        <dbReference type="ARBA" id="ARBA00022475"/>
    </source>
</evidence>
<dbReference type="GO" id="GO:0005549">
    <property type="term" value="F:odorant binding"/>
    <property type="evidence" value="ECO:0007669"/>
    <property type="project" value="InterPro"/>
</dbReference>
<accession>A0A6P3WPN2</accession>
<keyword evidence="7 10" id="KW-0472">Membrane</keyword>
<evidence type="ECO:0000256" key="9">
    <source>
        <dbReference type="ARBA" id="ARBA00023224"/>
    </source>
</evidence>
<evidence type="ECO:0000256" key="8">
    <source>
        <dbReference type="ARBA" id="ARBA00023170"/>
    </source>
</evidence>
<dbReference type="GO" id="GO:0004984">
    <property type="term" value="F:olfactory receptor activity"/>
    <property type="evidence" value="ECO:0007669"/>
    <property type="project" value="InterPro"/>
</dbReference>
<organism evidence="11 12">
    <name type="scientific">Dinoponera quadriceps</name>
    <name type="common">South American ant</name>
    <dbReference type="NCBI Taxonomy" id="609295"/>
    <lineage>
        <taxon>Eukaryota</taxon>
        <taxon>Metazoa</taxon>
        <taxon>Ecdysozoa</taxon>
        <taxon>Arthropoda</taxon>
        <taxon>Hexapoda</taxon>
        <taxon>Insecta</taxon>
        <taxon>Pterygota</taxon>
        <taxon>Neoptera</taxon>
        <taxon>Endopterygota</taxon>
        <taxon>Hymenoptera</taxon>
        <taxon>Apocrita</taxon>
        <taxon>Aculeata</taxon>
        <taxon>Formicoidea</taxon>
        <taxon>Formicidae</taxon>
        <taxon>Ponerinae</taxon>
        <taxon>Ponerini</taxon>
        <taxon>Dinoponera</taxon>
    </lineage>
</organism>
<evidence type="ECO:0000256" key="4">
    <source>
        <dbReference type="ARBA" id="ARBA00022692"/>
    </source>
</evidence>
<feature type="transmembrane region" description="Helical" evidence="10">
    <location>
        <begin position="84"/>
        <end position="106"/>
    </location>
</feature>
<feature type="transmembrane region" description="Helical" evidence="10">
    <location>
        <begin position="230"/>
        <end position="256"/>
    </location>
</feature>
<dbReference type="PANTHER" id="PTHR21137:SF35">
    <property type="entry name" value="ODORANT RECEPTOR 19A-RELATED"/>
    <property type="match status" value="1"/>
</dbReference>
<keyword evidence="9" id="KW-0807">Transducer</keyword>
<evidence type="ECO:0000256" key="3">
    <source>
        <dbReference type="ARBA" id="ARBA00022606"/>
    </source>
</evidence>
<feature type="transmembrane region" description="Helical" evidence="10">
    <location>
        <begin position="171"/>
        <end position="197"/>
    </location>
</feature>
<keyword evidence="4 10" id="KW-0812">Transmembrane</keyword>
<dbReference type="GeneID" id="106740848"/>
<keyword evidence="11" id="KW-1185">Reference proteome</keyword>
<dbReference type="Proteomes" id="UP000515204">
    <property type="component" value="Unplaced"/>
</dbReference>
<keyword evidence="6 10" id="KW-1133">Transmembrane helix</keyword>
<feature type="transmembrane region" description="Helical" evidence="10">
    <location>
        <begin position="118"/>
        <end position="134"/>
    </location>
</feature>
<evidence type="ECO:0000313" key="11">
    <source>
        <dbReference type="Proteomes" id="UP000515204"/>
    </source>
</evidence>
<sequence length="299" mass="34303">MAEQSRSDIEYNRRAVNTESLHTGRTPAEIIELFKYPILTVYEVSTKYLKWAIGLNRCMLKIIGLWPPDSNDMRELLSSKLRRLFNITLLIFVLTVPALMSLIRVWGDMMLVIDNLQYTLPLLITILKVSIMWGKKEALMPLINMITKDWVKTKIEEERNVMLQQARVSRIFVMCGGLMILSTLIFGLVLPCFGLTFRHVTNLTDPGKPLPIQSYYIYDISKSPQFELTLLVQGIGLTLSGLTYTGVDTFLGLLILHICGQMENLHTRLANLGKNTNYKVALKYNIKDHVRLIRLLKKK</sequence>
<gene>
    <name evidence="12" type="primary">LOC106740848</name>
</gene>
<evidence type="ECO:0000256" key="7">
    <source>
        <dbReference type="ARBA" id="ARBA00023136"/>
    </source>
</evidence>
<keyword evidence="2" id="KW-1003">Cell membrane</keyword>
<keyword evidence="8" id="KW-0675">Receptor</keyword>
<evidence type="ECO:0000256" key="1">
    <source>
        <dbReference type="ARBA" id="ARBA00004651"/>
    </source>
</evidence>
<comment type="subcellular location">
    <subcellularLocation>
        <location evidence="1">Cell membrane</location>
        <topology evidence="1">Multi-pass membrane protein</topology>
    </subcellularLocation>
</comment>
<evidence type="ECO:0000256" key="6">
    <source>
        <dbReference type="ARBA" id="ARBA00022989"/>
    </source>
</evidence>
<dbReference type="OrthoDB" id="7634903at2759"/>
<proteinExistence type="predicted"/>
<dbReference type="KEGG" id="dqu:106740848"/>
<reference evidence="12" key="1">
    <citation type="submission" date="2025-08" db="UniProtKB">
        <authorList>
            <consortium name="RefSeq"/>
        </authorList>
    </citation>
    <scope>IDENTIFICATION</scope>
</reference>
<dbReference type="PANTHER" id="PTHR21137">
    <property type="entry name" value="ODORANT RECEPTOR"/>
    <property type="match status" value="1"/>
</dbReference>
<dbReference type="GO" id="GO:0007165">
    <property type="term" value="P:signal transduction"/>
    <property type="evidence" value="ECO:0007669"/>
    <property type="project" value="UniProtKB-KW"/>
</dbReference>
<dbReference type="RefSeq" id="XP_014467817.1">
    <property type="nucleotide sequence ID" value="XM_014612331.1"/>
</dbReference>
<dbReference type="GO" id="GO:0005886">
    <property type="term" value="C:plasma membrane"/>
    <property type="evidence" value="ECO:0007669"/>
    <property type="project" value="UniProtKB-SubCell"/>
</dbReference>
<dbReference type="InterPro" id="IPR004117">
    <property type="entry name" value="7tm6_olfct_rcpt"/>
</dbReference>
<keyword evidence="5" id="KW-0552">Olfaction</keyword>
<evidence type="ECO:0000313" key="12">
    <source>
        <dbReference type="RefSeq" id="XP_014467817.1"/>
    </source>
</evidence>
<keyword evidence="3" id="KW-0716">Sensory transduction</keyword>
<dbReference type="Pfam" id="PF02949">
    <property type="entry name" value="7tm_6"/>
    <property type="match status" value="1"/>
</dbReference>
<evidence type="ECO:0000256" key="10">
    <source>
        <dbReference type="SAM" id="Phobius"/>
    </source>
</evidence>
<protein>
    <submittedName>
        <fullName evidence="12">Uncharacterized protein LOC106740848</fullName>
    </submittedName>
</protein>
<name>A0A6P3WPN2_DINQU</name>
<dbReference type="AlphaFoldDB" id="A0A6P3WPN2"/>